<keyword evidence="8 19" id="KW-0479">Metal-binding</keyword>
<comment type="catalytic activity">
    <reaction evidence="16 19">
        <text>L-threonyl-[protein] + FAD = FMN-L-threonyl-[protein] + AMP + H(+)</text>
        <dbReference type="Rhea" id="RHEA:36847"/>
        <dbReference type="Rhea" id="RHEA-COMP:11060"/>
        <dbReference type="Rhea" id="RHEA-COMP:11061"/>
        <dbReference type="ChEBI" id="CHEBI:15378"/>
        <dbReference type="ChEBI" id="CHEBI:30013"/>
        <dbReference type="ChEBI" id="CHEBI:57692"/>
        <dbReference type="ChEBI" id="CHEBI:74257"/>
        <dbReference type="ChEBI" id="CHEBI:456215"/>
        <dbReference type="EC" id="2.7.1.180"/>
    </reaction>
</comment>
<dbReference type="SUPFAM" id="SSF143631">
    <property type="entry name" value="ApbE-like"/>
    <property type="match status" value="1"/>
</dbReference>
<feature type="binding site" evidence="20">
    <location>
        <position position="316"/>
    </location>
    <ligand>
        <name>Mg(2+)</name>
        <dbReference type="ChEBI" id="CHEBI:18420"/>
    </ligand>
</feature>
<evidence type="ECO:0000313" key="24">
    <source>
        <dbReference type="Proteomes" id="UP000233778"/>
    </source>
</evidence>
<dbReference type="KEGG" id="sera:Ser39006_007645"/>
<evidence type="ECO:0000256" key="4">
    <source>
        <dbReference type="ARBA" id="ARBA00022475"/>
    </source>
</evidence>
<accession>A0A2I5TCZ7</accession>
<evidence type="ECO:0000256" key="1">
    <source>
        <dbReference type="ARBA" id="ARBA00008282"/>
    </source>
</evidence>
<dbReference type="PIRSF" id="PIRSF006268">
    <property type="entry name" value="ApbE"/>
    <property type="match status" value="1"/>
</dbReference>
<evidence type="ECO:0000256" key="17">
    <source>
        <dbReference type="ARBA" id="ARBA00053908"/>
    </source>
</evidence>
<keyword evidence="5" id="KW-0997">Cell inner membrane</keyword>
<evidence type="ECO:0000256" key="20">
    <source>
        <dbReference type="PIRSR" id="PIRSR006268-2"/>
    </source>
</evidence>
<keyword evidence="10 19" id="KW-0274">FAD</keyword>
<evidence type="ECO:0000256" key="16">
    <source>
        <dbReference type="ARBA" id="ARBA00048540"/>
    </source>
</evidence>
<dbReference type="AlphaFoldDB" id="A0A2I5TCZ7"/>
<keyword evidence="12" id="KW-0472">Membrane</keyword>
<evidence type="ECO:0000256" key="10">
    <source>
        <dbReference type="ARBA" id="ARBA00022827"/>
    </source>
</evidence>
<dbReference type="GO" id="GO:0016740">
    <property type="term" value="F:transferase activity"/>
    <property type="evidence" value="ECO:0007669"/>
    <property type="project" value="UniProtKB-UniRule"/>
</dbReference>
<feature type="binding site" evidence="20">
    <location>
        <position position="197"/>
    </location>
    <ligand>
        <name>Mg(2+)</name>
        <dbReference type="ChEBI" id="CHEBI:18420"/>
    </ligand>
</feature>
<dbReference type="PANTHER" id="PTHR30040">
    <property type="entry name" value="THIAMINE BIOSYNTHESIS LIPOPROTEIN APBE"/>
    <property type="match status" value="1"/>
</dbReference>
<evidence type="ECO:0000256" key="7">
    <source>
        <dbReference type="ARBA" id="ARBA00022679"/>
    </source>
</evidence>
<dbReference type="InterPro" id="IPR024932">
    <property type="entry name" value="ApbE"/>
</dbReference>
<protein>
    <recommendedName>
        <fullName evidence="3 19">FAD:protein FMN transferase</fullName>
        <ecNumber evidence="2 19">2.7.1.180</ecNumber>
    </recommendedName>
    <alternativeName>
        <fullName evidence="15 19">Flavin transferase</fullName>
    </alternativeName>
</protein>
<reference evidence="21 24" key="3">
    <citation type="submission" date="2017-11" db="EMBL/GenBank/DDBJ databases">
        <title>Complete genome sequence of Serratia sp. ATCC 39006 LacA.</title>
        <authorList>
            <person name="Hampton H.G."/>
            <person name="Jackson S.A."/>
            <person name="Jauregui R."/>
            <person name="Poulter G.T.M."/>
            <person name="Salmond G.P.C."/>
            <person name="Fineran P.C."/>
        </authorList>
    </citation>
    <scope>NUCLEOTIDE SEQUENCE [LARGE SCALE GENOMIC DNA]</scope>
    <source>
        <strain evidence="21 24">ATCC 39006</strain>
    </source>
</reference>
<keyword evidence="23" id="KW-1185">Reference proteome</keyword>
<evidence type="ECO:0000256" key="9">
    <source>
        <dbReference type="ARBA" id="ARBA00022729"/>
    </source>
</evidence>
<dbReference type="Proteomes" id="UP000017700">
    <property type="component" value="Chromosome"/>
</dbReference>
<dbReference type="GO" id="GO:0046872">
    <property type="term" value="F:metal ion binding"/>
    <property type="evidence" value="ECO:0007669"/>
    <property type="project" value="UniProtKB-UniRule"/>
</dbReference>
<dbReference type="OrthoDB" id="9778595at2"/>
<feature type="binding site" evidence="20">
    <location>
        <position position="312"/>
    </location>
    <ligand>
        <name>Mg(2+)</name>
        <dbReference type="ChEBI" id="CHEBI:18420"/>
    </ligand>
</feature>
<evidence type="ECO:0000256" key="12">
    <source>
        <dbReference type="ARBA" id="ARBA00023136"/>
    </source>
</evidence>
<evidence type="ECO:0000256" key="5">
    <source>
        <dbReference type="ARBA" id="ARBA00022519"/>
    </source>
</evidence>
<sequence>MSRLILQHCAEQETDSEGSTVKVRITLKNWLGLAAIVWILTGCGGLQQENLEGKTMGTSYSVKYISKDDQPSPETIKAEIDSRLKTVNNQMSTYLPQSELSRFNQSRAVNQPFPVSPATAEVVREAIRINHQIGGGLDITVGPLVNLWGFGPEGRPDKVPSEAELEQRRALVGLNKLGVNGNALIKHIPGLYVDLSSIAKGYGVDVVAEYLQSLNIDNYMVEIGGEVRTKGSNGENKPWHIAIEKPHYGSGQSVQEIIEPGEMAVATSGDYRNYFEANGVRYSHTIDPNTGRPITHRLVSITVLANRCMTADGLATGLDVFGPDLGLEVANRLNIPVFMIVKTDTGFEERYSEAFKPYMKK</sequence>
<evidence type="ECO:0000256" key="18">
    <source>
        <dbReference type="ARBA" id="ARBA00060485"/>
    </source>
</evidence>
<dbReference type="Pfam" id="PF02424">
    <property type="entry name" value="ApbE"/>
    <property type="match status" value="1"/>
</dbReference>
<evidence type="ECO:0000256" key="3">
    <source>
        <dbReference type="ARBA" id="ARBA00016337"/>
    </source>
</evidence>
<evidence type="ECO:0000313" key="23">
    <source>
        <dbReference type="Proteomes" id="UP000017700"/>
    </source>
</evidence>
<dbReference type="EMBL" id="CP025084">
    <property type="protein sequence ID" value="AUH04024.1"/>
    <property type="molecule type" value="Genomic_DNA"/>
</dbReference>
<dbReference type="Proteomes" id="UP000233778">
    <property type="component" value="Chromosome"/>
</dbReference>
<evidence type="ECO:0000256" key="14">
    <source>
        <dbReference type="ARBA" id="ARBA00023288"/>
    </source>
</evidence>
<evidence type="ECO:0000313" key="22">
    <source>
        <dbReference type="EMBL" id="AUH04024.1"/>
    </source>
</evidence>
<keyword evidence="11 19" id="KW-0460">Magnesium</keyword>
<evidence type="ECO:0000256" key="15">
    <source>
        <dbReference type="ARBA" id="ARBA00031306"/>
    </source>
</evidence>
<evidence type="ECO:0000256" key="19">
    <source>
        <dbReference type="PIRNR" id="PIRNR006268"/>
    </source>
</evidence>
<reference evidence="22 23" key="1">
    <citation type="journal article" date="2013" name="Genome Announc.">
        <title>Draft genome sequence of Serratia sp. strain ATCC 39006, a model bacterium for analysis of the biosynthesis and regulation of prodigiosin, a carbapenem, and gas vesicles.</title>
        <authorList>
            <person name="Fineran P.C."/>
            <person name="Iglesias Cans M.C."/>
            <person name="Ramsay J.P."/>
            <person name="Wilf N.M."/>
            <person name="Cossyleon D."/>
            <person name="McNeil M.B."/>
            <person name="Williamson N.R."/>
            <person name="Monson R.E."/>
            <person name="Becher S.A."/>
            <person name="Stanton J.A."/>
            <person name="Brugger K."/>
            <person name="Brown S.D."/>
            <person name="Salmond G.P."/>
        </authorList>
    </citation>
    <scope>NUCLEOTIDE SEQUENCE [LARGE SCALE GENOMIC DNA]</scope>
    <source>
        <strain evidence="22">ATCC 39006</strain>
        <strain evidence="23">ATCC 39006 / SC 11482</strain>
    </source>
</reference>
<evidence type="ECO:0000256" key="2">
    <source>
        <dbReference type="ARBA" id="ARBA00011955"/>
    </source>
</evidence>
<dbReference type="GO" id="GO:0005886">
    <property type="term" value="C:plasma membrane"/>
    <property type="evidence" value="ECO:0007669"/>
    <property type="project" value="UniProtKB-SubCell"/>
</dbReference>
<comment type="cofactor">
    <cofactor evidence="20">
        <name>Mg(2+)</name>
        <dbReference type="ChEBI" id="CHEBI:18420"/>
    </cofactor>
    <cofactor evidence="20">
        <name>Mn(2+)</name>
        <dbReference type="ChEBI" id="CHEBI:29035"/>
    </cofactor>
    <text evidence="20">Magnesium. Can also use manganese.</text>
</comment>
<dbReference type="KEGG" id="serq:CWC46_07640"/>
<dbReference type="FunFam" id="3.10.520.10:FF:000001">
    <property type="entry name" value="FAD:protein FMN transferase"/>
    <property type="match status" value="1"/>
</dbReference>
<dbReference type="Gene3D" id="3.10.520.10">
    <property type="entry name" value="ApbE-like domains"/>
    <property type="match status" value="1"/>
</dbReference>
<evidence type="ECO:0000256" key="13">
    <source>
        <dbReference type="ARBA" id="ARBA00023139"/>
    </source>
</evidence>
<reference evidence="22" key="2">
    <citation type="submission" date="2013-09" db="EMBL/GenBank/DDBJ databases">
        <authorList>
            <person name="Wang G."/>
            <person name="Yang Y."/>
            <person name="Su Y."/>
        </authorList>
    </citation>
    <scope>NUCLEOTIDE SEQUENCE</scope>
    <source>
        <strain evidence="22">ATCC 39006</strain>
    </source>
</reference>
<comment type="subcellular location">
    <subcellularLocation>
        <location evidence="18">Cell inner membrane</location>
        <topology evidence="18">Lipid-anchor</topology>
        <orientation evidence="18">Periplasmic side</orientation>
    </subcellularLocation>
</comment>
<keyword evidence="7 19" id="KW-0808">Transferase</keyword>
<keyword evidence="13" id="KW-0564">Palmitate</keyword>
<evidence type="ECO:0000256" key="11">
    <source>
        <dbReference type="ARBA" id="ARBA00022842"/>
    </source>
</evidence>
<comment type="function">
    <text evidence="17">Flavin transferase that catalyzes the transfer of the FMN moiety of FAD and its covalent binding to the hydroxyl group of a threonine residue in a target flavoprotein such as NqrB and NqrC, two subunits of the NQR complex.</text>
</comment>
<proteinExistence type="inferred from homology"/>
<organism evidence="22 23">
    <name type="scientific">Serratia sp. (strain ATCC 39006)</name>
    <name type="common">Prodigiosinella confusarubida</name>
    <dbReference type="NCBI Taxonomy" id="104623"/>
    <lineage>
        <taxon>Bacteria</taxon>
        <taxon>Pseudomonadati</taxon>
        <taxon>Pseudomonadota</taxon>
        <taxon>Gammaproteobacteria</taxon>
        <taxon>Enterobacterales</taxon>
        <taxon>Pectobacteriaceae</taxon>
        <taxon>Prodigiosinella</taxon>
    </lineage>
</organism>
<gene>
    <name evidence="21" type="ORF">CWC46_07640</name>
    <name evidence="22" type="ORF">Ser39006_007645</name>
</gene>
<dbReference type="InterPro" id="IPR003374">
    <property type="entry name" value="ApbE-like_sf"/>
</dbReference>
<dbReference type="EMBL" id="CP025085">
    <property type="protein sequence ID" value="AUH02444.1"/>
    <property type="molecule type" value="Genomic_DNA"/>
</dbReference>
<evidence type="ECO:0000256" key="6">
    <source>
        <dbReference type="ARBA" id="ARBA00022630"/>
    </source>
</evidence>
<reference evidence="22" key="4">
    <citation type="submission" date="2017-11" db="EMBL/GenBank/DDBJ databases">
        <title>Complete genome sequence of Serratia sp. ATCC 39006.</title>
        <authorList>
            <person name="Hampton H.G."/>
            <person name="Jackson S.A."/>
            <person name="Jauregui R."/>
            <person name="Poulter G.T.M."/>
            <person name="Salmond G.P.C."/>
            <person name="Fineran P.C."/>
        </authorList>
    </citation>
    <scope>NUCLEOTIDE SEQUENCE</scope>
    <source>
        <strain evidence="22">ATCC 39006</strain>
    </source>
</reference>
<dbReference type="STRING" id="104623.Ser39006_04203"/>
<dbReference type="PANTHER" id="PTHR30040:SF2">
    <property type="entry name" value="FAD:PROTEIN FMN TRANSFERASE"/>
    <property type="match status" value="1"/>
</dbReference>
<keyword evidence="6 19" id="KW-0285">Flavoprotein</keyword>
<evidence type="ECO:0000256" key="8">
    <source>
        <dbReference type="ARBA" id="ARBA00022723"/>
    </source>
</evidence>
<comment type="similarity">
    <text evidence="1 19">Belongs to the ApbE family.</text>
</comment>
<evidence type="ECO:0000313" key="21">
    <source>
        <dbReference type="EMBL" id="AUH02444.1"/>
    </source>
</evidence>
<keyword evidence="9" id="KW-0732">Signal</keyword>
<keyword evidence="14" id="KW-0449">Lipoprotein</keyword>
<name>A0A2I5TCZ7_SERS3</name>
<dbReference type="EC" id="2.7.1.180" evidence="2 19"/>
<keyword evidence="4" id="KW-1003">Cell membrane</keyword>